<dbReference type="PROSITE" id="PS50889">
    <property type="entry name" value="S4"/>
    <property type="match status" value="1"/>
</dbReference>
<dbReference type="OrthoDB" id="9811532at2"/>
<dbReference type="InterPro" id="IPR036986">
    <property type="entry name" value="S4_RNA-bd_sf"/>
</dbReference>
<dbReference type="GO" id="GO:0003723">
    <property type="term" value="F:RNA binding"/>
    <property type="evidence" value="ECO:0007669"/>
    <property type="project" value="UniProtKB-KW"/>
</dbReference>
<dbReference type="Gene3D" id="3.10.290.10">
    <property type="entry name" value="RNA-binding S4 domain"/>
    <property type="match status" value="1"/>
</dbReference>
<evidence type="ECO:0000259" key="2">
    <source>
        <dbReference type="SMART" id="SM00363"/>
    </source>
</evidence>
<gene>
    <name evidence="3" type="ORF">EUA06_14710</name>
</gene>
<dbReference type="SUPFAM" id="SSF55174">
    <property type="entry name" value="Alpha-L RNA-binding motif"/>
    <property type="match status" value="1"/>
</dbReference>
<keyword evidence="1" id="KW-0694">RNA-binding</keyword>
<dbReference type="RefSeq" id="WP_129477084.1">
    <property type="nucleotide sequence ID" value="NZ_SDWS01000006.1"/>
</dbReference>
<organism evidence="3 4">
    <name type="scientific">Nocardioides glacieisoli</name>
    <dbReference type="NCBI Taxonomy" id="1168730"/>
    <lineage>
        <taxon>Bacteria</taxon>
        <taxon>Bacillati</taxon>
        <taxon>Actinomycetota</taxon>
        <taxon>Actinomycetes</taxon>
        <taxon>Propionibacteriales</taxon>
        <taxon>Nocardioidaceae</taxon>
        <taxon>Nocardioides</taxon>
    </lineage>
</organism>
<evidence type="ECO:0000256" key="1">
    <source>
        <dbReference type="PROSITE-ProRule" id="PRU00182"/>
    </source>
</evidence>
<reference evidence="3 4" key="1">
    <citation type="submission" date="2019-01" db="EMBL/GenBank/DDBJ databases">
        <title>Novel species of Nocardioides.</title>
        <authorList>
            <person name="Liu Q."/>
            <person name="Xin Y.-H."/>
        </authorList>
    </citation>
    <scope>NUCLEOTIDE SEQUENCE [LARGE SCALE GENOMIC DNA]</scope>
    <source>
        <strain evidence="3 4">HLT3-15</strain>
    </source>
</reference>
<keyword evidence="4" id="KW-1185">Reference proteome</keyword>
<dbReference type="Pfam" id="PF13275">
    <property type="entry name" value="S4_2"/>
    <property type="match status" value="1"/>
</dbReference>
<dbReference type="SMART" id="SM00363">
    <property type="entry name" value="S4"/>
    <property type="match status" value="1"/>
</dbReference>
<sequence>MSSTPGPEPVDVPIRDESIRLGQFMKLANLVESGAEAKPVIADGAVLVNGEVETRRGRQLAPGDVVTLGGQAARVATGEVEIDVPW</sequence>
<comment type="caution">
    <text evidence="3">The sequence shown here is derived from an EMBL/GenBank/DDBJ whole genome shotgun (WGS) entry which is preliminary data.</text>
</comment>
<dbReference type="Proteomes" id="UP000291838">
    <property type="component" value="Unassembled WGS sequence"/>
</dbReference>
<evidence type="ECO:0000313" key="3">
    <source>
        <dbReference type="EMBL" id="RYB89832.1"/>
    </source>
</evidence>
<evidence type="ECO:0000313" key="4">
    <source>
        <dbReference type="Proteomes" id="UP000291838"/>
    </source>
</evidence>
<name>A0A4V1RJS8_9ACTN</name>
<dbReference type="EMBL" id="SDWS01000006">
    <property type="protein sequence ID" value="RYB89832.1"/>
    <property type="molecule type" value="Genomic_DNA"/>
</dbReference>
<feature type="domain" description="RNA-binding S4" evidence="2">
    <location>
        <begin position="19"/>
        <end position="81"/>
    </location>
</feature>
<accession>A0A4V1RJS8</accession>
<proteinExistence type="predicted"/>
<dbReference type="CDD" id="cd00165">
    <property type="entry name" value="S4"/>
    <property type="match status" value="1"/>
</dbReference>
<dbReference type="InterPro" id="IPR002942">
    <property type="entry name" value="S4_RNA-bd"/>
</dbReference>
<dbReference type="AlphaFoldDB" id="A0A4V1RJS8"/>
<protein>
    <submittedName>
        <fullName evidence="3">RNA-binding S4 domain-containing protein</fullName>
    </submittedName>
</protein>